<dbReference type="InterPro" id="IPR035901">
    <property type="entry name" value="GIY-YIG_endonuc_sf"/>
</dbReference>
<sequence>MKKDLTWKQAILKVLKDADEPLHYTKISELIVENEYRSSVGATPAMTVNRDLNSLASDSSSNVIKVSDGVFTLKDSIEEKATIDKKVSQKVKQEPETIINSFGIFWERDKVLWRNNPDLFGIQQRGATPVNFKEQIGIYLLYDNREVIYVGQAIKQTLGKRLYDHTQDRLSGRWNRFSWFGILSIREEGSLQKPSNENLNIDFNVFADTLESILIESIEPRQNRKQGNLFSGIDYIQEEDIELKKKRYKELGDELMR</sequence>
<feature type="domain" description="HTH HARE-type" evidence="3">
    <location>
        <begin position="5"/>
        <end position="76"/>
    </location>
</feature>
<feature type="domain" description="GIY-YIG" evidence="2">
    <location>
        <begin position="134"/>
        <end position="224"/>
    </location>
</feature>
<keyword evidence="1" id="KW-0804">Transcription</keyword>
<dbReference type="Proteomes" id="UP001163821">
    <property type="component" value="Unassembled WGS sequence"/>
</dbReference>
<gene>
    <name evidence="4" type="ORF">N2K84_19190</name>
</gene>
<keyword evidence="5" id="KW-1185">Reference proteome</keyword>
<evidence type="ECO:0000313" key="4">
    <source>
        <dbReference type="EMBL" id="MCW0484866.1"/>
    </source>
</evidence>
<dbReference type="GO" id="GO:0006355">
    <property type="term" value="P:regulation of DNA-templated transcription"/>
    <property type="evidence" value="ECO:0007669"/>
    <property type="project" value="InterPro"/>
</dbReference>
<dbReference type="Pfam" id="PF05066">
    <property type="entry name" value="HARE-HTH"/>
    <property type="match status" value="1"/>
</dbReference>
<reference evidence="4" key="1">
    <citation type="submission" date="2022-10" db="EMBL/GenBank/DDBJ databases">
        <title>Gaoshiqiia sediminis gen. nov., sp. nov., isolated from coastal sediment.</title>
        <authorList>
            <person name="Yu W.X."/>
            <person name="Mu D.S."/>
            <person name="Du J.Z."/>
            <person name="Liang Y.Q."/>
        </authorList>
    </citation>
    <scope>NUCLEOTIDE SEQUENCE</scope>
    <source>
        <strain evidence="4">A06</strain>
    </source>
</reference>
<evidence type="ECO:0000259" key="3">
    <source>
        <dbReference type="PROSITE" id="PS51913"/>
    </source>
</evidence>
<dbReference type="InterPro" id="IPR007759">
    <property type="entry name" value="Asxl_HARE-HTH"/>
</dbReference>
<name>A0AA41Y7I2_9BACT</name>
<evidence type="ECO:0000259" key="2">
    <source>
        <dbReference type="PROSITE" id="PS50164"/>
    </source>
</evidence>
<dbReference type="CDD" id="cd00719">
    <property type="entry name" value="GIY-YIG_SF"/>
    <property type="match status" value="1"/>
</dbReference>
<dbReference type="EMBL" id="JAPAAF010000057">
    <property type="protein sequence ID" value="MCW0484866.1"/>
    <property type="molecule type" value="Genomic_DNA"/>
</dbReference>
<accession>A0AA41Y7I2</accession>
<proteinExistence type="predicted"/>
<organism evidence="4 5">
    <name type="scientific">Gaoshiqia sediminis</name>
    <dbReference type="NCBI Taxonomy" id="2986998"/>
    <lineage>
        <taxon>Bacteria</taxon>
        <taxon>Pseudomonadati</taxon>
        <taxon>Bacteroidota</taxon>
        <taxon>Bacteroidia</taxon>
        <taxon>Marinilabiliales</taxon>
        <taxon>Prolixibacteraceae</taxon>
        <taxon>Gaoshiqia</taxon>
    </lineage>
</organism>
<dbReference type="PROSITE" id="PS51913">
    <property type="entry name" value="HTH_HARE"/>
    <property type="match status" value="1"/>
</dbReference>
<dbReference type="PROSITE" id="PS50164">
    <property type="entry name" value="GIY_YIG"/>
    <property type="match status" value="1"/>
</dbReference>
<evidence type="ECO:0000256" key="1">
    <source>
        <dbReference type="ARBA" id="ARBA00023163"/>
    </source>
</evidence>
<dbReference type="RefSeq" id="WP_282593458.1">
    <property type="nucleotide sequence ID" value="NZ_JAPAAF010000057.1"/>
</dbReference>
<evidence type="ECO:0000313" key="5">
    <source>
        <dbReference type="Proteomes" id="UP001163821"/>
    </source>
</evidence>
<dbReference type="InterPro" id="IPR000305">
    <property type="entry name" value="GIY-YIG_endonuc"/>
</dbReference>
<comment type="caution">
    <text evidence="4">The sequence shown here is derived from an EMBL/GenBank/DDBJ whole genome shotgun (WGS) entry which is preliminary data.</text>
</comment>
<dbReference type="AlphaFoldDB" id="A0AA41Y7I2"/>
<dbReference type="SUPFAM" id="SSF82771">
    <property type="entry name" value="GIY-YIG endonuclease"/>
    <property type="match status" value="1"/>
</dbReference>
<protein>
    <submittedName>
        <fullName evidence="4">HTH domain-containing protein</fullName>
    </submittedName>
</protein>